<organism evidence="3 4">
    <name type="scientific">Pantoea allii</name>
    <dbReference type="NCBI Taxonomy" id="574096"/>
    <lineage>
        <taxon>Bacteria</taxon>
        <taxon>Pseudomonadati</taxon>
        <taxon>Pseudomonadota</taxon>
        <taxon>Gammaproteobacteria</taxon>
        <taxon>Enterobacterales</taxon>
        <taxon>Erwiniaceae</taxon>
        <taxon>Pantoea</taxon>
    </lineage>
</organism>
<evidence type="ECO:0000313" key="5">
    <source>
        <dbReference type="Proteomes" id="UP001197236"/>
    </source>
</evidence>
<dbReference type="EMBL" id="QGHF01000001">
    <property type="protein sequence ID" value="PWL01093.1"/>
    <property type="molecule type" value="Genomic_DNA"/>
</dbReference>
<dbReference type="InterPro" id="IPR010982">
    <property type="entry name" value="Lambda_DNA-bd_dom_sf"/>
</dbReference>
<dbReference type="CDD" id="cd00093">
    <property type="entry name" value="HTH_XRE"/>
    <property type="match status" value="1"/>
</dbReference>
<reference evidence="3 4" key="1">
    <citation type="submission" date="2018-05" db="EMBL/GenBank/DDBJ databases">
        <title>Genomic Encyclopedia of Type Strains, Phase IV (KMG-V): Genome sequencing to study the core and pangenomes of soil and plant-associated prokaryotes.</title>
        <authorList>
            <person name="Whitman W."/>
        </authorList>
    </citation>
    <scope>NUCLEOTIDE SEQUENCE [LARGE SCALE GENOMIC DNA]</scope>
    <source>
        <strain evidence="3 4">PNA 200-10</strain>
    </source>
</reference>
<evidence type="ECO:0000313" key="3">
    <source>
        <dbReference type="EMBL" id="PWL01093.1"/>
    </source>
</evidence>
<sequence length="117" mass="13098">MKTEPAELSELLEDAKAFHALGLATDEEVESIAKRAKNRELRARIAAVKPMTATEIKDVRMRWGMSQSLVALSFGMTVDSVSKWERGEITPSPPVMRMLQLLRDNGPELFTSKHQGM</sequence>
<proteinExistence type="predicted"/>
<dbReference type="SUPFAM" id="SSF47413">
    <property type="entry name" value="lambda repressor-like DNA-binding domains"/>
    <property type="match status" value="1"/>
</dbReference>
<dbReference type="Pfam" id="PF15731">
    <property type="entry name" value="MqsA_antitoxin"/>
    <property type="match status" value="1"/>
</dbReference>
<dbReference type="Proteomes" id="UP000245981">
    <property type="component" value="Unassembled WGS sequence"/>
</dbReference>
<evidence type="ECO:0000313" key="2">
    <source>
        <dbReference type="EMBL" id="MBW1255721.1"/>
    </source>
</evidence>
<gene>
    <name evidence="3" type="ORF">C7431_101917</name>
    <name evidence="2" type="ORF">KYI95_00630</name>
</gene>
<dbReference type="RefSeq" id="WP_063879931.1">
    <property type="nucleotide sequence ID" value="NZ_CP126314.1"/>
</dbReference>
<evidence type="ECO:0000313" key="4">
    <source>
        <dbReference type="Proteomes" id="UP000245981"/>
    </source>
</evidence>
<dbReference type="EMBL" id="JAHVXZ010000001">
    <property type="protein sequence ID" value="MBW1255721.1"/>
    <property type="molecule type" value="Genomic_DNA"/>
</dbReference>
<dbReference type="InterPro" id="IPR032758">
    <property type="entry name" value="MqsA/HigA-2"/>
</dbReference>
<reference evidence="2 5" key="2">
    <citation type="submission" date="2021-07" db="EMBL/GenBank/DDBJ databases">
        <title>A novel phosphonate cluster across the Pantoea species complex is important for pathogenicity in onion.</title>
        <authorList>
            <person name="Zhao M."/>
            <person name="Stice S."/>
            <person name="Shin G.Y."/>
            <person name="Coutinho T."/>
            <person name="Gitaitis R."/>
            <person name="Kvitko B."/>
            <person name="Dutta B."/>
        </authorList>
    </citation>
    <scope>NUCLEOTIDE SEQUENCE [LARGE SCALE GENOMIC DNA]</scope>
    <source>
        <strain evidence="2 5">BD 382</strain>
    </source>
</reference>
<dbReference type="InterPro" id="IPR001387">
    <property type="entry name" value="Cro/C1-type_HTH"/>
</dbReference>
<name>A0A2V2BPS0_9GAMM</name>
<protein>
    <submittedName>
        <fullName evidence="3">Putative transcriptional regulator</fullName>
    </submittedName>
    <submittedName>
        <fullName evidence="2">Type II toxin-antitoxin system MqsA family antitoxin</fullName>
    </submittedName>
</protein>
<dbReference type="PROSITE" id="PS50943">
    <property type="entry name" value="HTH_CROC1"/>
    <property type="match status" value="1"/>
</dbReference>
<accession>A0A2V2BPS0</accession>
<dbReference type="Gene3D" id="1.10.260.40">
    <property type="entry name" value="lambda repressor-like DNA-binding domains"/>
    <property type="match status" value="1"/>
</dbReference>
<comment type="caution">
    <text evidence="3">The sequence shown here is derived from an EMBL/GenBank/DDBJ whole genome shotgun (WGS) entry which is preliminary data.</text>
</comment>
<keyword evidence="5" id="KW-1185">Reference proteome</keyword>
<feature type="domain" description="HTH cro/C1-type" evidence="1">
    <location>
        <begin position="56"/>
        <end position="99"/>
    </location>
</feature>
<dbReference type="GO" id="GO:0003677">
    <property type="term" value="F:DNA binding"/>
    <property type="evidence" value="ECO:0007669"/>
    <property type="project" value="InterPro"/>
</dbReference>
<dbReference type="Proteomes" id="UP001197236">
    <property type="component" value="Unassembled WGS sequence"/>
</dbReference>
<evidence type="ECO:0000259" key="1">
    <source>
        <dbReference type="PROSITE" id="PS50943"/>
    </source>
</evidence>
<dbReference type="OrthoDB" id="9799384at2"/>
<dbReference type="AlphaFoldDB" id="A0A2V2BPS0"/>